<proteinExistence type="predicted"/>
<accession>A0A2G9FVG3</accession>
<sequence>MHGLIDFQDVHPSSVHFSFGIAEQCARHEKILKLLTSGSIEEQDSLLDLMMLYDLTGCQSLMTDFSQQPFASSSPPLQDLVYPTRELYLNEPFLDLENAYHPNGQLQYSCSGDKMNDILSVISDFHSPKHTNKSRKQTMLVPYFERWRRARGKTDVLKPPTEKVGSPKR</sequence>
<gene>
    <name evidence="1" type="ORF">CDL12_30485</name>
</gene>
<dbReference type="AlphaFoldDB" id="A0A2G9FVG3"/>
<dbReference type="STRING" id="429701.A0A2G9FVG3"/>
<dbReference type="EMBL" id="NKXS01011364">
    <property type="protein sequence ID" value="PIM97052.1"/>
    <property type="molecule type" value="Genomic_DNA"/>
</dbReference>
<reference evidence="2" key="1">
    <citation type="journal article" date="2018" name="Gigascience">
        <title>Genome assembly of the Pink Ipe (Handroanthus impetiginosus, Bignoniaceae), a highly valued, ecologically keystone Neotropical timber forest tree.</title>
        <authorList>
            <person name="Silva-Junior O.B."/>
            <person name="Grattapaglia D."/>
            <person name="Novaes E."/>
            <person name="Collevatti R.G."/>
        </authorList>
    </citation>
    <scope>NUCLEOTIDE SEQUENCE [LARGE SCALE GENOMIC DNA]</scope>
    <source>
        <strain evidence="2">cv. UFG-1</strain>
    </source>
</reference>
<dbReference type="PANTHER" id="PTHR35095">
    <property type="entry name" value="OS05G0143300 PROTEIN"/>
    <property type="match status" value="1"/>
</dbReference>
<dbReference type="PANTHER" id="PTHR35095:SF1">
    <property type="entry name" value="OS05G0143300 PROTEIN"/>
    <property type="match status" value="1"/>
</dbReference>
<dbReference type="OrthoDB" id="1918704at2759"/>
<dbReference type="Proteomes" id="UP000231279">
    <property type="component" value="Unassembled WGS sequence"/>
</dbReference>
<keyword evidence="2" id="KW-1185">Reference proteome</keyword>
<protein>
    <submittedName>
        <fullName evidence="1">Uncharacterized protein</fullName>
    </submittedName>
</protein>
<evidence type="ECO:0000313" key="2">
    <source>
        <dbReference type="Proteomes" id="UP000231279"/>
    </source>
</evidence>
<name>A0A2G9FVG3_9LAMI</name>
<comment type="caution">
    <text evidence="1">The sequence shown here is derived from an EMBL/GenBank/DDBJ whole genome shotgun (WGS) entry which is preliminary data.</text>
</comment>
<organism evidence="1 2">
    <name type="scientific">Handroanthus impetiginosus</name>
    <dbReference type="NCBI Taxonomy" id="429701"/>
    <lineage>
        <taxon>Eukaryota</taxon>
        <taxon>Viridiplantae</taxon>
        <taxon>Streptophyta</taxon>
        <taxon>Embryophyta</taxon>
        <taxon>Tracheophyta</taxon>
        <taxon>Spermatophyta</taxon>
        <taxon>Magnoliopsida</taxon>
        <taxon>eudicotyledons</taxon>
        <taxon>Gunneridae</taxon>
        <taxon>Pentapetalae</taxon>
        <taxon>asterids</taxon>
        <taxon>lamiids</taxon>
        <taxon>Lamiales</taxon>
        <taxon>Bignoniaceae</taxon>
        <taxon>Crescentiina</taxon>
        <taxon>Tabebuia alliance</taxon>
        <taxon>Handroanthus</taxon>
    </lineage>
</organism>
<evidence type="ECO:0000313" key="1">
    <source>
        <dbReference type="EMBL" id="PIM97052.1"/>
    </source>
</evidence>